<dbReference type="EMBL" id="JBHSRJ010000009">
    <property type="protein sequence ID" value="MFC6045758.1"/>
    <property type="molecule type" value="Genomic_DNA"/>
</dbReference>
<evidence type="ECO:0000313" key="1">
    <source>
        <dbReference type="EMBL" id="MFC6045758.1"/>
    </source>
</evidence>
<keyword evidence="2" id="KW-1185">Reference proteome</keyword>
<reference evidence="2" key="1">
    <citation type="journal article" date="2019" name="Int. J. Syst. Evol. Microbiol.">
        <title>The Global Catalogue of Microorganisms (GCM) 10K type strain sequencing project: providing services to taxonomists for standard genome sequencing and annotation.</title>
        <authorList>
            <consortium name="The Broad Institute Genomics Platform"/>
            <consortium name="The Broad Institute Genome Sequencing Center for Infectious Disease"/>
            <person name="Wu L."/>
            <person name="Ma J."/>
        </authorList>
    </citation>
    <scope>NUCLEOTIDE SEQUENCE [LARGE SCALE GENOMIC DNA]</scope>
    <source>
        <strain evidence="2">CCUG 54522</strain>
    </source>
</reference>
<proteinExistence type="predicted"/>
<protein>
    <submittedName>
        <fullName evidence="1">Uncharacterized protein</fullName>
    </submittedName>
</protein>
<name>A0ABW1LQI4_9ACTN</name>
<accession>A0ABW1LQI4</accession>
<evidence type="ECO:0000313" key="2">
    <source>
        <dbReference type="Proteomes" id="UP001596135"/>
    </source>
</evidence>
<organism evidence="1 2">
    <name type="scientific">Nocardioides hankookensis</name>
    <dbReference type="NCBI Taxonomy" id="443157"/>
    <lineage>
        <taxon>Bacteria</taxon>
        <taxon>Bacillati</taxon>
        <taxon>Actinomycetota</taxon>
        <taxon>Actinomycetes</taxon>
        <taxon>Propionibacteriales</taxon>
        <taxon>Nocardioidaceae</taxon>
        <taxon>Nocardioides</taxon>
    </lineage>
</organism>
<gene>
    <name evidence="1" type="ORF">ACFPYL_21930</name>
</gene>
<dbReference type="Proteomes" id="UP001596135">
    <property type="component" value="Unassembled WGS sequence"/>
</dbReference>
<sequence>MGDVVMTERELRRLPGALSVCGRCGGHVVWAATAARDTGRGGRAMPLDPVEDLAGNVAVQPGHAGRLVARVLKKDEVVDRPVQYVAMPHFATCRSRR</sequence>
<dbReference type="RefSeq" id="WP_379159541.1">
    <property type="nucleotide sequence ID" value="NZ_JBHSRJ010000009.1"/>
</dbReference>
<comment type="caution">
    <text evidence="1">The sequence shown here is derived from an EMBL/GenBank/DDBJ whole genome shotgun (WGS) entry which is preliminary data.</text>
</comment>